<evidence type="ECO:0000259" key="1">
    <source>
        <dbReference type="SMART" id="SM00256"/>
    </source>
</evidence>
<proteinExistence type="predicted"/>
<reference evidence="3" key="2">
    <citation type="submission" date="2025-08" db="UniProtKB">
        <authorList>
            <consortium name="RefSeq"/>
        </authorList>
    </citation>
    <scope>IDENTIFICATION</scope>
    <source>
        <tissue evidence="3">Etiolated seedlings</tissue>
    </source>
</reference>
<dbReference type="Gene3D" id="1.20.1280.50">
    <property type="match status" value="1"/>
</dbReference>
<protein>
    <submittedName>
        <fullName evidence="3">F-box/kelch-repeat protein At3g23880-like</fullName>
    </submittedName>
</protein>
<keyword evidence="2" id="KW-1185">Reference proteome</keyword>
<feature type="domain" description="F-box" evidence="1">
    <location>
        <begin position="12"/>
        <end position="52"/>
    </location>
</feature>
<dbReference type="STRING" id="3827.A0A3Q7Y914"/>
<dbReference type="PANTHER" id="PTHR31672">
    <property type="entry name" value="BNACNNG10540D PROTEIN"/>
    <property type="match status" value="1"/>
</dbReference>
<dbReference type="SMART" id="SM00256">
    <property type="entry name" value="FBOX"/>
    <property type="match status" value="1"/>
</dbReference>
<accession>A0A3Q7Y914</accession>
<dbReference type="NCBIfam" id="TIGR01640">
    <property type="entry name" value="F_box_assoc_1"/>
    <property type="match status" value="1"/>
</dbReference>
<dbReference type="PaxDb" id="3827-XP_004491720.1"/>
<dbReference type="InterPro" id="IPR036047">
    <property type="entry name" value="F-box-like_dom_sf"/>
</dbReference>
<reference evidence="2" key="1">
    <citation type="journal article" date="2013" name="Nat. Biotechnol.">
        <title>Draft genome sequence of chickpea (Cicer arietinum) provides a resource for trait improvement.</title>
        <authorList>
            <person name="Varshney R.K."/>
            <person name="Song C."/>
            <person name="Saxena R.K."/>
            <person name="Azam S."/>
            <person name="Yu S."/>
            <person name="Sharpe A.G."/>
            <person name="Cannon S."/>
            <person name="Baek J."/>
            <person name="Rosen B.D."/>
            <person name="Tar'an B."/>
            <person name="Millan T."/>
            <person name="Zhang X."/>
            <person name="Ramsay L.D."/>
            <person name="Iwata A."/>
            <person name="Wang Y."/>
            <person name="Nelson W."/>
            <person name="Farmer A.D."/>
            <person name="Gaur P.M."/>
            <person name="Soderlund C."/>
            <person name="Penmetsa R.V."/>
            <person name="Xu C."/>
            <person name="Bharti A.K."/>
            <person name="He W."/>
            <person name="Winter P."/>
            <person name="Zhao S."/>
            <person name="Hane J.K."/>
            <person name="Carrasquilla-Garcia N."/>
            <person name="Condie J.A."/>
            <person name="Upadhyaya H.D."/>
            <person name="Luo M.C."/>
            <person name="Thudi M."/>
            <person name="Gowda C.L."/>
            <person name="Singh N.P."/>
            <person name="Lichtenzveig J."/>
            <person name="Gali K.K."/>
            <person name="Rubio J."/>
            <person name="Nadarajan N."/>
            <person name="Dolezel J."/>
            <person name="Bansal K.C."/>
            <person name="Xu X."/>
            <person name="Edwards D."/>
            <person name="Zhang G."/>
            <person name="Kahl G."/>
            <person name="Gil J."/>
            <person name="Singh K.B."/>
            <person name="Datta S.K."/>
            <person name="Jackson S.A."/>
            <person name="Wang J."/>
            <person name="Cook D.R."/>
        </authorList>
    </citation>
    <scope>NUCLEOTIDE SEQUENCE [LARGE SCALE GENOMIC DNA]</scope>
    <source>
        <strain evidence="2">cv. CDC Frontier</strain>
    </source>
</reference>
<sequence length="419" mass="48832">METGSATSPVVLSDDLFFEVLSFLNVKSLMKLKCVAKSWNSLISHPTFIKSHCLRSKRNPHITLSLASFNHYYDKSVIPFPLTRLLNNPLIKIPHDPYYQLSKKDCCFIVGSCNGLLCLLRHDNTENPKDSTFTARIMFRLWNPATKTLSNKIQIRWRKFINPPFGFVMYHFAFGYDFSTDIYKAVVYFTLGSVTMVKIFDLSLGDSVGRRIEDFPVVPLSYKARRPWVNEGVYISGTVNWMATKNKLKHDWIIDITIDQFVIVSLDLRTETFSQLLLPRGFDKVPHVEPSISVLMDSLCFSHNIDEKYFVIWQMKEFGVQESWIQLLKISYGTIRNVFDPKIYCTEWVSYCRFMFMHPLCFSENGDTLMLACDCRKHPKHAILYNLRDNSAVNTRITNHIHWLRTKNYVESLVPTHWN</sequence>
<dbReference type="InterPro" id="IPR017451">
    <property type="entry name" value="F-box-assoc_interact_dom"/>
</dbReference>
<dbReference type="RefSeq" id="XP_027188397.1">
    <property type="nucleotide sequence ID" value="XM_027332596.1"/>
</dbReference>
<dbReference type="SUPFAM" id="SSF81383">
    <property type="entry name" value="F-box domain"/>
    <property type="match status" value="1"/>
</dbReference>
<dbReference type="GeneID" id="101498017"/>
<dbReference type="OrthoDB" id="1432085at2759"/>
<dbReference type="PANTHER" id="PTHR31672:SF13">
    <property type="entry name" value="F-BOX PROTEIN CPR30-LIKE"/>
    <property type="match status" value="1"/>
</dbReference>
<evidence type="ECO:0000313" key="2">
    <source>
        <dbReference type="Proteomes" id="UP000087171"/>
    </source>
</evidence>
<evidence type="ECO:0000313" key="3">
    <source>
        <dbReference type="RefSeq" id="XP_027188397.1"/>
    </source>
</evidence>
<dbReference type="InterPro" id="IPR001810">
    <property type="entry name" value="F-box_dom"/>
</dbReference>
<dbReference type="Pfam" id="PF00646">
    <property type="entry name" value="F-box"/>
    <property type="match status" value="1"/>
</dbReference>
<dbReference type="Proteomes" id="UP000087171">
    <property type="component" value="Chromosome Ca3"/>
</dbReference>
<name>A0A3Q7Y914_CICAR</name>
<dbReference type="InterPro" id="IPR050796">
    <property type="entry name" value="SCF_F-box_component"/>
</dbReference>
<dbReference type="AlphaFoldDB" id="A0A3Q7Y914"/>
<gene>
    <name evidence="3" type="primary">LOC101498017</name>
</gene>
<dbReference type="KEGG" id="cam:101498017"/>
<organism evidence="2 3">
    <name type="scientific">Cicer arietinum</name>
    <name type="common">Chickpea</name>
    <name type="synonym">Garbanzo</name>
    <dbReference type="NCBI Taxonomy" id="3827"/>
    <lineage>
        <taxon>Eukaryota</taxon>
        <taxon>Viridiplantae</taxon>
        <taxon>Streptophyta</taxon>
        <taxon>Embryophyta</taxon>
        <taxon>Tracheophyta</taxon>
        <taxon>Spermatophyta</taxon>
        <taxon>Magnoliopsida</taxon>
        <taxon>eudicotyledons</taxon>
        <taxon>Gunneridae</taxon>
        <taxon>Pentapetalae</taxon>
        <taxon>rosids</taxon>
        <taxon>fabids</taxon>
        <taxon>Fabales</taxon>
        <taxon>Fabaceae</taxon>
        <taxon>Papilionoideae</taxon>
        <taxon>50 kb inversion clade</taxon>
        <taxon>NPAAA clade</taxon>
        <taxon>Hologalegina</taxon>
        <taxon>IRL clade</taxon>
        <taxon>Cicereae</taxon>
        <taxon>Cicer</taxon>
    </lineage>
</organism>